<dbReference type="EMBL" id="LSDT01000002">
    <property type="protein sequence ID" value="KXB93152.1"/>
    <property type="molecule type" value="Genomic_DNA"/>
</dbReference>
<dbReference type="AlphaFoldDB" id="A0A134CLR0"/>
<keyword evidence="2" id="KW-1185">Reference proteome</keyword>
<proteinExistence type="predicted"/>
<reference evidence="2" key="1">
    <citation type="submission" date="2016-01" db="EMBL/GenBank/DDBJ databases">
        <authorList>
            <person name="Mitreva M."/>
            <person name="Pepin K.H."/>
            <person name="Mihindukulasuriya K.A."/>
            <person name="Fulton R."/>
            <person name="Fronick C."/>
            <person name="O'Laughlin M."/>
            <person name="Miner T."/>
            <person name="Herter B."/>
            <person name="Rosa B.A."/>
            <person name="Cordes M."/>
            <person name="Tomlinson C."/>
            <person name="Wollam A."/>
            <person name="Palsikar V.B."/>
            <person name="Mardis E.R."/>
            <person name="Wilson R.K."/>
        </authorList>
    </citation>
    <scope>NUCLEOTIDE SEQUENCE [LARGE SCALE GENOMIC DNA]</scope>
    <source>
        <strain evidence="2">KA00182</strain>
    </source>
</reference>
<accession>A0A134CLR0</accession>
<evidence type="ECO:0000313" key="1">
    <source>
        <dbReference type="EMBL" id="KXB93152.1"/>
    </source>
</evidence>
<gene>
    <name evidence="1" type="ORF">HMPREF3182_00069</name>
</gene>
<name>A0A134CLR0_9FIRM</name>
<protein>
    <submittedName>
        <fullName evidence="1">Uncharacterized protein</fullName>
    </submittedName>
</protein>
<dbReference type="Proteomes" id="UP000070160">
    <property type="component" value="Unassembled WGS sequence"/>
</dbReference>
<evidence type="ECO:0000313" key="2">
    <source>
        <dbReference type="Proteomes" id="UP000070160"/>
    </source>
</evidence>
<comment type="caution">
    <text evidence="1">The sequence shown here is derived from an EMBL/GenBank/DDBJ whole genome shotgun (WGS) entry which is preliminary data.</text>
</comment>
<organism evidence="1 2">
    <name type="scientific">Megasphaera hutchinsoni</name>
    <dbReference type="NCBI Taxonomy" id="1588748"/>
    <lineage>
        <taxon>Bacteria</taxon>
        <taxon>Bacillati</taxon>
        <taxon>Bacillota</taxon>
        <taxon>Negativicutes</taxon>
        <taxon>Veillonellales</taxon>
        <taxon>Veillonellaceae</taxon>
        <taxon>Megasphaera</taxon>
    </lineage>
</organism>
<sequence length="42" mass="5357">MFILIHHPFILHNIYTRKYTSLHKFRIYLNIMFLLYSFFCFL</sequence>